<dbReference type="AlphaFoldDB" id="A0A392QWM6"/>
<proteinExistence type="predicted"/>
<protein>
    <submittedName>
        <fullName evidence="2">Uncharacterized protein</fullName>
    </submittedName>
</protein>
<evidence type="ECO:0000256" key="1">
    <source>
        <dbReference type="SAM" id="MobiDB-lite"/>
    </source>
</evidence>
<accession>A0A392QWM6</accession>
<dbReference type="PANTHER" id="PTHR31762:SF10">
    <property type="entry name" value="FAS-BINDING FACTOR-LIKE PROTEIN"/>
    <property type="match status" value="1"/>
</dbReference>
<name>A0A392QWM6_9FABA</name>
<evidence type="ECO:0000313" key="2">
    <source>
        <dbReference type="EMBL" id="MCI28751.1"/>
    </source>
</evidence>
<feature type="non-terminal residue" evidence="2">
    <location>
        <position position="1"/>
    </location>
</feature>
<feature type="region of interest" description="Disordered" evidence="1">
    <location>
        <begin position="1"/>
        <end position="20"/>
    </location>
</feature>
<comment type="caution">
    <text evidence="2">The sequence shown here is derived from an EMBL/GenBank/DDBJ whole genome shotgun (WGS) entry which is preliminary data.</text>
</comment>
<evidence type="ECO:0000313" key="3">
    <source>
        <dbReference type="Proteomes" id="UP000265520"/>
    </source>
</evidence>
<dbReference type="EMBL" id="LXQA010167729">
    <property type="protein sequence ID" value="MCI28751.1"/>
    <property type="molecule type" value="Genomic_DNA"/>
</dbReference>
<keyword evidence="3" id="KW-1185">Reference proteome</keyword>
<dbReference type="Proteomes" id="UP000265520">
    <property type="component" value="Unassembled WGS sequence"/>
</dbReference>
<organism evidence="2 3">
    <name type="scientific">Trifolium medium</name>
    <dbReference type="NCBI Taxonomy" id="97028"/>
    <lineage>
        <taxon>Eukaryota</taxon>
        <taxon>Viridiplantae</taxon>
        <taxon>Streptophyta</taxon>
        <taxon>Embryophyta</taxon>
        <taxon>Tracheophyta</taxon>
        <taxon>Spermatophyta</taxon>
        <taxon>Magnoliopsida</taxon>
        <taxon>eudicotyledons</taxon>
        <taxon>Gunneridae</taxon>
        <taxon>Pentapetalae</taxon>
        <taxon>rosids</taxon>
        <taxon>fabids</taxon>
        <taxon>Fabales</taxon>
        <taxon>Fabaceae</taxon>
        <taxon>Papilionoideae</taxon>
        <taxon>50 kb inversion clade</taxon>
        <taxon>NPAAA clade</taxon>
        <taxon>Hologalegina</taxon>
        <taxon>IRL clade</taxon>
        <taxon>Trifolieae</taxon>
        <taxon>Trifolium</taxon>
    </lineage>
</organism>
<dbReference type="GO" id="GO:0000911">
    <property type="term" value="P:cytokinesis by cell plate formation"/>
    <property type="evidence" value="ECO:0007669"/>
    <property type="project" value="InterPro"/>
</dbReference>
<reference evidence="2 3" key="1">
    <citation type="journal article" date="2018" name="Front. Plant Sci.">
        <title>Red Clover (Trifolium pratense) and Zigzag Clover (T. medium) - A Picture of Genomic Similarities and Differences.</title>
        <authorList>
            <person name="Dluhosova J."/>
            <person name="Istvanek J."/>
            <person name="Nedelnik J."/>
            <person name="Repkova J."/>
        </authorList>
    </citation>
    <scope>NUCLEOTIDE SEQUENCE [LARGE SCALE GENOMIC DNA]</scope>
    <source>
        <strain evidence="3">cv. 10/8</strain>
        <tissue evidence="2">Leaf</tissue>
    </source>
</reference>
<sequence length="91" mass="10046">DLEDTEDQRDPNDLSGEGNVESMLFVEQGLRELASLKVEEALAVALAQHRRPSTLKAGFSGAKFYKYMRDNYLSTNVVVIRSLEATGGRAV</sequence>
<dbReference type="InterPro" id="IPR040321">
    <property type="entry name" value="SCD2-like"/>
</dbReference>
<dbReference type="PANTHER" id="PTHR31762">
    <property type="entry name" value="FAS-BINDING FACTOR-LIKE PROTEIN"/>
    <property type="match status" value="1"/>
</dbReference>